<organism evidence="2 3">
    <name type="scientific">Mycoplasma parvum str. Indiana</name>
    <dbReference type="NCBI Taxonomy" id="1403316"/>
    <lineage>
        <taxon>Bacteria</taxon>
        <taxon>Bacillati</taxon>
        <taxon>Mycoplasmatota</taxon>
        <taxon>Mollicutes</taxon>
        <taxon>Mycoplasmataceae</taxon>
        <taxon>Mycoplasma</taxon>
    </lineage>
</organism>
<sequence>MQPEGIAGISMGGVFLLITLFYYWFNFKNIKLKKALEIKRELFRLKRDALLLNQKKESHDRNVEEFIAKLDYDKERAGQSLSSELINNFYKQQKKCKALIENDRFYCTCFERILELIDDMSVIIDKYLGYSLRLLERHKKAMKKKRKEKIKGSKSHKSKSMKKAWKEELELLKKVCQSVKNNSLLLNYSFSSFEEECRNKLLNYKSKESLTKAI</sequence>
<evidence type="ECO:0000313" key="3">
    <source>
        <dbReference type="Proteomes" id="UP000017119"/>
    </source>
</evidence>
<dbReference type="RefSeq" id="WP_022769360.1">
    <property type="nucleotide sequence ID" value="NC_022575.1"/>
</dbReference>
<keyword evidence="1" id="KW-0812">Transmembrane</keyword>
<keyword evidence="1" id="KW-1133">Transmembrane helix</keyword>
<dbReference type="KEGG" id="mpv:PRV_01105"/>
<proteinExistence type="predicted"/>
<dbReference type="OrthoDB" id="398313at2"/>
<evidence type="ECO:0000313" key="2">
    <source>
        <dbReference type="EMBL" id="AGX88985.1"/>
    </source>
</evidence>
<feature type="transmembrane region" description="Helical" evidence="1">
    <location>
        <begin position="6"/>
        <end position="25"/>
    </location>
</feature>
<gene>
    <name evidence="2" type="ORF">PRV_01105</name>
</gene>
<name>U5NCE2_9MOLU</name>
<dbReference type="Proteomes" id="UP000017119">
    <property type="component" value="Chromosome"/>
</dbReference>
<reference evidence="2 3" key="1">
    <citation type="journal article" date="2013" name="Genome Announc.">
        <title>Genome Sequence of Mycoplasma parvum (Formerly Eperythrozoon parvum), a Diminutive Hemoplasma of the Pig.</title>
        <authorList>
            <person name="do Nascimento N.C."/>
            <person name="Dos Santos A.P."/>
            <person name="Chu Y."/>
            <person name="Guimaraes A.M."/>
            <person name="Pagliaro A."/>
            <person name="Messick J.B."/>
        </authorList>
    </citation>
    <scope>NUCLEOTIDE SEQUENCE [LARGE SCALE GENOMIC DNA]</scope>
    <source>
        <strain evidence="2 3">Indiana</strain>
    </source>
</reference>
<evidence type="ECO:0000256" key="1">
    <source>
        <dbReference type="SAM" id="Phobius"/>
    </source>
</evidence>
<protein>
    <submittedName>
        <fullName evidence="2">Uncharacterized protein</fullName>
    </submittedName>
</protein>
<dbReference type="AlphaFoldDB" id="U5NCE2"/>
<keyword evidence="3" id="KW-1185">Reference proteome</keyword>
<dbReference type="STRING" id="1403316.PRV_01105"/>
<dbReference type="HOGENOM" id="CLU_1287697_0_0_14"/>
<keyword evidence="1" id="KW-0472">Membrane</keyword>
<dbReference type="EMBL" id="CP006771">
    <property type="protein sequence ID" value="AGX88985.1"/>
    <property type="molecule type" value="Genomic_DNA"/>
</dbReference>
<dbReference type="PATRIC" id="fig|1403316.3.peg.194"/>
<accession>U5NCE2</accession>